<dbReference type="RefSeq" id="WP_175504599.1">
    <property type="nucleotide sequence ID" value="NZ_CP054840.1"/>
</dbReference>
<dbReference type="Gene3D" id="3.40.190.10">
    <property type="entry name" value="Periplasmic binding protein-like II"/>
    <property type="match status" value="1"/>
</dbReference>
<dbReference type="PANTHER" id="PTHR42928">
    <property type="entry name" value="TRICARBOXYLATE-BINDING PROTEIN"/>
    <property type="match status" value="1"/>
</dbReference>
<protein>
    <submittedName>
        <fullName evidence="3">Tripartite tricarboxylate transporter substrate binding protein</fullName>
    </submittedName>
</protein>
<keyword evidence="2" id="KW-0732">Signal</keyword>
<organism evidence="3 4">
    <name type="scientific">Comamonas antarctica</name>
    <dbReference type="NCBI Taxonomy" id="2743470"/>
    <lineage>
        <taxon>Bacteria</taxon>
        <taxon>Pseudomonadati</taxon>
        <taxon>Pseudomonadota</taxon>
        <taxon>Betaproteobacteria</taxon>
        <taxon>Burkholderiales</taxon>
        <taxon>Comamonadaceae</taxon>
        <taxon>Comamonas</taxon>
    </lineage>
</organism>
<dbReference type="InterPro" id="IPR005064">
    <property type="entry name" value="BUG"/>
</dbReference>
<evidence type="ECO:0000256" key="1">
    <source>
        <dbReference type="ARBA" id="ARBA00006987"/>
    </source>
</evidence>
<evidence type="ECO:0000256" key="2">
    <source>
        <dbReference type="SAM" id="SignalP"/>
    </source>
</evidence>
<dbReference type="PANTHER" id="PTHR42928:SF5">
    <property type="entry name" value="BLR1237 PROTEIN"/>
    <property type="match status" value="1"/>
</dbReference>
<dbReference type="InterPro" id="IPR042100">
    <property type="entry name" value="Bug_dom1"/>
</dbReference>
<accession>A0A6N1X666</accession>
<dbReference type="Proteomes" id="UP000509579">
    <property type="component" value="Chromosome"/>
</dbReference>
<sequence>MISRRSLILSGAALPCATLAPLARAQAAQPFPRRPVMWVVPYPAGGFGDAVSRVLAQHMSGTLKQPVVVENKPGAGGQIAAAHVKQQPADGHTLLYGDIGPFAMNAALYPKLNYHMQRDFLPITRLLSSSLLLVVPPGSPFKTFDDLVQAAKSRKPDVALSYGSYGIGSQPHIWMEMLKRETRGQFQHVAYKGGAPAIQDLMGGHIEAMLDVAANSLPYVQEGKLRALAVVGSDKRLERLPQVPTVAELGYPGLNAPGWTGVVARAGTPPEIAEQLRQAVVLAVQSEEIKRRFGDLGVTPAPQAPADFGRFIQSETERWGAAIRGAGVVLE</sequence>
<dbReference type="SUPFAM" id="SSF53850">
    <property type="entry name" value="Periplasmic binding protein-like II"/>
    <property type="match status" value="1"/>
</dbReference>
<name>A0A6N1X666_9BURK</name>
<evidence type="ECO:0000313" key="4">
    <source>
        <dbReference type="Proteomes" id="UP000509579"/>
    </source>
</evidence>
<keyword evidence="4" id="KW-1185">Reference proteome</keyword>
<dbReference type="EMBL" id="CP054840">
    <property type="protein sequence ID" value="QKV53793.1"/>
    <property type="molecule type" value="Genomic_DNA"/>
</dbReference>
<dbReference type="KEGG" id="aant:HUK68_13330"/>
<dbReference type="CDD" id="cd07012">
    <property type="entry name" value="PBP2_Bug_TTT"/>
    <property type="match status" value="1"/>
</dbReference>
<gene>
    <name evidence="3" type="ORF">HUK68_13330</name>
</gene>
<comment type="similarity">
    <text evidence="1">Belongs to the UPF0065 (bug) family.</text>
</comment>
<dbReference type="PIRSF" id="PIRSF017082">
    <property type="entry name" value="YflP"/>
    <property type="match status" value="1"/>
</dbReference>
<proteinExistence type="inferred from homology"/>
<evidence type="ECO:0000313" key="3">
    <source>
        <dbReference type="EMBL" id="QKV53793.1"/>
    </source>
</evidence>
<dbReference type="Gene3D" id="3.40.190.150">
    <property type="entry name" value="Bordetella uptake gene, domain 1"/>
    <property type="match status" value="1"/>
</dbReference>
<feature type="chain" id="PRO_5027079151" evidence="2">
    <location>
        <begin position="28"/>
        <end position="331"/>
    </location>
</feature>
<feature type="signal peptide" evidence="2">
    <location>
        <begin position="1"/>
        <end position="27"/>
    </location>
</feature>
<dbReference type="AlphaFoldDB" id="A0A6N1X666"/>
<reference evidence="3 4" key="1">
    <citation type="submission" date="2020-06" db="EMBL/GenBank/DDBJ databases">
        <title>Acidovorax antarctica sp. nov., isolated from Corinth ice sheet soil, Antarctic Fields Peninsula.</title>
        <authorList>
            <person name="Xu Q."/>
            <person name="Peng F."/>
        </authorList>
    </citation>
    <scope>NUCLEOTIDE SEQUENCE [LARGE SCALE GENOMIC DNA]</scope>
    <source>
        <strain evidence="3 4">16-35-5</strain>
    </source>
</reference>
<dbReference type="Pfam" id="PF03401">
    <property type="entry name" value="TctC"/>
    <property type="match status" value="1"/>
</dbReference>